<sequence>MMSHSSASQGGSYTALHGPRQIRLLRVARFPGLPLSQFEFVTADVEQAAPFEAVSYTWGNSKPGQWLHLADSRSVWITASLAKVLSHVVRASVTGLLWIDQVCINQEDALEKGQQVAMMAEIFCQAERVMAWVGDEDEYTPILANLISAIGSEPNGPHICQRIEDKGPLDPIKRKLAPLIDAPARDTKRAEMAKKRQNAVSKLLQRPWFTRAWIFQEYALAKSLVMQIGSSQFAPRDIDRLVTALFALQHRPNKHVELKVQAAHGHQSFVKMVHSREASRQSQPEFLRFLSNKSGQFECSNPRDIVYAFLGFANPPELKITPDYTLTPDRVFVTTTRASITARRCLDVLGLATRPPKGSSPAFQHLPSWVPDWTLEREIEADIWEKDDDNGFSASLGRPHLMEQGPDENCLIVRGNIVDRLAYVDAGGVIFNDETLLDSLDIVMNGTNRWDNLKTWIALDIRLACLKTAHLECENLPDPDLLIRTRLFRTLIAEGACMPTELLQKSSRPIPKVMDAARLARLLKVYDKNGYKGIEQRGGIFSGLLPSAAEMELDVRILRRHSEILSGRTVAITAAGRLALCPAKATAGDEVSILHGSGCPVVLRAQPDANGDSRIVVGQCYLEDGMRGEMVGWDENGASRLLLR</sequence>
<comment type="caution">
    <text evidence="2">The sequence shown here is derived from an EMBL/GenBank/DDBJ whole genome shotgun (WGS) entry which is preliminary data.</text>
</comment>
<dbReference type="Pfam" id="PF06985">
    <property type="entry name" value="HET"/>
    <property type="match status" value="1"/>
</dbReference>
<organism evidence="2 3">
    <name type="scientific">Schizothecium vesticola</name>
    <dbReference type="NCBI Taxonomy" id="314040"/>
    <lineage>
        <taxon>Eukaryota</taxon>
        <taxon>Fungi</taxon>
        <taxon>Dikarya</taxon>
        <taxon>Ascomycota</taxon>
        <taxon>Pezizomycotina</taxon>
        <taxon>Sordariomycetes</taxon>
        <taxon>Sordariomycetidae</taxon>
        <taxon>Sordariales</taxon>
        <taxon>Schizotheciaceae</taxon>
        <taxon>Schizothecium</taxon>
    </lineage>
</organism>
<dbReference type="InterPro" id="IPR010730">
    <property type="entry name" value="HET"/>
</dbReference>
<reference evidence="2" key="1">
    <citation type="submission" date="2023-06" db="EMBL/GenBank/DDBJ databases">
        <title>Genome-scale phylogeny and comparative genomics of the fungal order Sordariales.</title>
        <authorList>
            <consortium name="Lawrence Berkeley National Laboratory"/>
            <person name="Hensen N."/>
            <person name="Bonometti L."/>
            <person name="Westerberg I."/>
            <person name="Brannstrom I.O."/>
            <person name="Guillou S."/>
            <person name="Cros-Aarteil S."/>
            <person name="Calhoun S."/>
            <person name="Haridas S."/>
            <person name="Kuo A."/>
            <person name="Mondo S."/>
            <person name="Pangilinan J."/>
            <person name="Riley R."/>
            <person name="LaButti K."/>
            <person name="Andreopoulos B."/>
            <person name="Lipzen A."/>
            <person name="Chen C."/>
            <person name="Yanf M."/>
            <person name="Daum C."/>
            <person name="Ng V."/>
            <person name="Clum A."/>
            <person name="Steindorff A."/>
            <person name="Ohm R."/>
            <person name="Martin F."/>
            <person name="Silar P."/>
            <person name="Natvig D."/>
            <person name="Lalanne C."/>
            <person name="Gautier V."/>
            <person name="Ament-velasquez S.L."/>
            <person name="Kruys A."/>
            <person name="Hutchinson M.I."/>
            <person name="Powell A.J."/>
            <person name="Barry K."/>
            <person name="Miller A.N."/>
            <person name="Grigoriev I.V."/>
            <person name="Debuchy R."/>
            <person name="Gladieux P."/>
            <person name="Thoren M.H."/>
            <person name="Johannesson H."/>
        </authorList>
    </citation>
    <scope>NUCLEOTIDE SEQUENCE</scope>
    <source>
        <strain evidence="2">SMH3187-1</strain>
    </source>
</reference>
<keyword evidence="3" id="KW-1185">Reference proteome</keyword>
<protein>
    <submittedName>
        <fullName evidence="2">Heterokaryon incompatibility protein-domain-containing protein</fullName>
    </submittedName>
</protein>
<dbReference type="PANTHER" id="PTHR24148:SF64">
    <property type="entry name" value="HETEROKARYON INCOMPATIBILITY DOMAIN-CONTAINING PROTEIN"/>
    <property type="match status" value="1"/>
</dbReference>
<name>A0AA40EQW5_9PEZI</name>
<proteinExistence type="predicted"/>
<evidence type="ECO:0000259" key="1">
    <source>
        <dbReference type="Pfam" id="PF06985"/>
    </source>
</evidence>
<evidence type="ECO:0000313" key="2">
    <source>
        <dbReference type="EMBL" id="KAK0743839.1"/>
    </source>
</evidence>
<dbReference type="EMBL" id="JAUKUD010000005">
    <property type="protein sequence ID" value="KAK0743839.1"/>
    <property type="molecule type" value="Genomic_DNA"/>
</dbReference>
<dbReference type="InterPro" id="IPR052895">
    <property type="entry name" value="HetReg/Transcr_Mod"/>
</dbReference>
<dbReference type="Proteomes" id="UP001172155">
    <property type="component" value="Unassembled WGS sequence"/>
</dbReference>
<dbReference type="AlphaFoldDB" id="A0AA40EQW5"/>
<accession>A0AA40EQW5</accession>
<gene>
    <name evidence="2" type="ORF">B0T18DRAFT_416018</name>
</gene>
<dbReference type="PANTHER" id="PTHR24148">
    <property type="entry name" value="ANKYRIN REPEAT DOMAIN-CONTAINING PROTEIN 39 HOMOLOG-RELATED"/>
    <property type="match status" value="1"/>
</dbReference>
<feature type="domain" description="Heterokaryon incompatibility" evidence="1">
    <location>
        <begin position="51"/>
        <end position="217"/>
    </location>
</feature>
<evidence type="ECO:0000313" key="3">
    <source>
        <dbReference type="Proteomes" id="UP001172155"/>
    </source>
</evidence>